<feature type="region of interest" description="Disordered" evidence="1">
    <location>
        <begin position="284"/>
        <end position="325"/>
    </location>
</feature>
<evidence type="ECO:0000256" key="2">
    <source>
        <dbReference type="SAM" id="Phobius"/>
    </source>
</evidence>
<dbReference type="RefSeq" id="WP_356957836.1">
    <property type="nucleotide sequence ID" value="NZ_JBEYBD010000011.1"/>
</dbReference>
<evidence type="ECO:0000313" key="3">
    <source>
        <dbReference type="EMBL" id="MEU1953407.1"/>
    </source>
</evidence>
<feature type="transmembrane region" description="Helical" evidence="2">
    <location>
        <begin position="90"/>
        <end position="109"/>
    </location>
</feature>
<dbReference type="Proteomes" id="UP001550628">
    <property type="component" value="Unassembled WGS sequence"/>
</dbReference>
<feature type="compositionally biased region" description="Basic and acidic residues" evidence="1">
    <location>
        <begin position="291"/>
        <end position="307"/>
    </location>
</feature>
<feature type="region of interest" description="Disordered" evidence="1">
    <location>
        <begin position="210"/>
        <end position="234"/>
    </location>
</feature>
<proteinExistence type="predicted"/>
<dbReference type="Pfam" id="PF10935">
    <property type="entry name" value="DUF2637"/>
    <property type="match status" value="1"/>
</dbReference>
<dbReference type="InterPro" id="IPR021235">
    <property type="entry name" value="DUF2637"/>
</dbReference>
<evidence type="ECO:0000256" key="1">
    <source>
        <dbReference type="SAM" id="MobiDB-lite"/>
    </source>
</evidence>
<reference evidence="3 4" key="1">
    <citation type="submission" date="2024-06" db="EMBL/GenBank/DDBJ databases">
        <title>The Natural Products Discovery Center: Release of the First 8490 Sequenced Strains for Exploring Actinobacteria Biosynthetic Diversity.</title>
        <authorList>
            <person name="Kalkreuter E."/>
            <person name="Kautsar S.A."/>
            <person name="Yang D."/>
            <person name="Bader C.D."/>
            <person name="Teijaro C.N."/>
            <person name="Fluegel L."/>
            <person name="Davis C.M."/>
            <person name="Simpson J.R."/>
            <person name="Lauterbach L."/>
            <person name="Steele A.D."/>
            <person name="Gui C."/>
            <person name="Meng S."/>
            <person name="Li G."/>
            <person name="Viehrig K."/>
            <person name="Ye F."/>
            <person name="Su P."/>
            <person name="Kiefer A.F."/>
            <person name="Nichols A."/>
            <person name="Cepeda A.J."/>
            <person name="Yan W."/>
            <person name="Fan B."/>
            <person name="Jiang Y."/>
            <person name="Adhikari A."/>
            <person name="Zheng C.-J."/>
            <person name="Schuster L."/>
            <person name="Cowan T.M."/>
            <person name="Smanski M.J."/>
            <person name="Chevrette M.G."/>
            <person name="De Carvalho L.P.S."/>
            <person name="Shen B."/>
        </authorList>
    </citation>
    <scope>NUCLEOTIDE SEQUENCE [LARGE SCALE GENOMIC DNA]</scope>
    <source>
        <strain evidence="3 4">NPDC019708</strain>
    </source>
</reference>
<dbReference type="InterPro" id="IPR036388">
    <property type="entry name" value="WH-like_DNA-bd_sf"/>
</dbReference>
<keyword evidence="4" id="KW-1185">Reference proteome</keyword>
<name>A0ABV2WR89_9NOCA</name>
<keyword evidence="2" id="KW-0472">Membrane</keyword>
<keyword evidence="2" id="KW-0812">Transmembrane</keyword>
<dbReference type="Gene3D" id="1.10.10.10">
    <property type="entry name" value="Winged helix-like DNA-binding domain superfamily/Winged helix DNA-binding domain"/>
    <property type="match status" value="1"/>
</dbReference>
<dbReference type="EMBL" id="JBEYBF010000010">
    <property type="protein sequence ID" value="MEU1953407.1"/>
    <property type="molecule type" value="Genomic_DNA"/>
</dbReference>
<evidence type="ECO:0000313" key="4">
    <source>
        <dbReference type="Proteomes" id="UP001550628"/>
    </source>
</evidence>
<feature type="transmembrane region" description="Helical" evidence="2">
    <location>
        <begin position="57"/>
        <end position="78"/>
    </location>
</feature>
<gene>
    <name evidence="3" type="ORF">ABZ510_16205</name>
</gene>
<sequence length="325" mass="34035">MADFDVDRTTPVHGAAPAASARGPRAHTFFWAVLITAAAVSVTGNATQALLHDTQVPAIAAVVAVIPPLALLAAVHGVSVLSRAHAHARGTYRLATAMTVLIAAGAFWLSFTALRSLAITAGIPPGEAWLWPVIIEGSMSQASVALLSLARSPTSGNEATDAPRPAVRTENEATALGDRGTAGEHTDRADEQIAVRTPESMLAAVCTPTETGVRTPEPMPEAVRTLSGDGERTPESLSLVAQRLCARDPAGRRNPDQVAQILALHYLDGLNPSQIAQRVAPSRTTVSRILSDARDLRAEEPRSRPSDEGGNESVEPFPSVSEADP</sequence>
<keyword evidence="2" id="KW-1133">Transmembrane helix</keyword>
<protein>
    <submittedName>
        <fullName evidence="3">DUF2637 domain-containing protein</fullName>
    </submittedName>
</protein>
<comment type="caution">
    <text evidence="3">The sequence shown here is derived from an EMBL/GenBank/DDBJ whole genome shotgun (WGS) entry which is preliminary data.</text>
</comment>
<accession>A0ABV2WR89</accession>
<feature type="region of interest" description="Disordered" evidence="1">
    <location>
        <begin position="152"/>
        <end position="188"/>
    </location>
</feature>
<feature type="transmembrane region" description="Helical" evidence="2">
    <location>
        <begin position="29"/>
        <end position="51"/>
    </location>
</feature>
<organism evidence="3 4">
    <name type="scientific">Nocardia rhamnosiphila</name>
    <dbReference type="NCBI Taxonomy" id="426716"/>
    <lineage>
        <taxon>Bacteria</taxon>
        <taxon>Bacillati</taxon>
        <taxon>Actinomycetota</taxon>
        <taxon>Actinomycetes</taxon>
        <taxon>Mycobacteriales</taxon>
        <taxon>Nocardiaceae</taxon>
        <taxon>Nocardia</taxon>
    </lineage>
</organism>